<proteinExistence type="predicted"/>
<evidence type="ECO:0008006" key="4">
    <source>
        <dbReference type="Google" id="ProtNLM"/>
    </source>
</evidence>
<sequence length="101" mass="10804">MKKTLLSTAFLCITASVSVPAQADNACKVVICLFGKMTGTSGGAGCHSAEKQFFSLNAFKKREHFNPAKTFALRQAFLGECIEADPATVSQVLSQFGRIRG</sequence>
<dbReference type="AlphaFoldDB" id="G2H016"/>
<keyword evidence="1" id="KW-0732">Signal</keyword>
<feature type="signal peptide" evidence="1">
    <location>
        <begin position="1"/>
        <end position="23"/>
    </location>
</feature>
<evidence type="ECO:0000313" key="3">
    <source>
        <dbReference type="Proteomes" id="UP000004116"/>
    </source>
</evidence>
<keyword evidence="3" id="KW-1185">Reference proteome</keyword>
<feature type="chain" id="PRO_5003430024" description="TrbM protein" evidence="1">
    <location>
        <begin position="24"/>
        <end position="101"/>
    </location>
</feature>
<dbReference type="EMBL" id="AGCA01000341">
    <property type="protein sequence ID" value="EGY28666.1"/>
    <property type="molecule type" value="Genomic_DNA"/>
</dbReference>
<accession>G2H016</accession>
<dbReference type="OrthoDB" id="6904272at2"/>
<comment type="caution">
    <text evidence="2">The sequence shown here is derived from an EMBL/GenBank/DDBJ whole genome shotgun (WGS) entry which is preliminary data.</text>
</comment>
<name>G2H016_9ENTR</name>
<dbReference type="Proteomes" id="UP000004116">
    <property type="component" value="Unassembled WGS sequence"/>
</dbReference>
<organism evidence="2 3">
    <name type="scientific">Candidatus Regiella insecticola 5.15</name>
    <dbReference type="NCBI Taxonomy" id="1005043"/>
    <lineage>
        <taxon>Bacteria</taxon>
        <taxon>Pseudomonadati</taxon>
        <taxon>Pseudomonadota</taxon>
        <taxon>Gammaproteobacteria</taxon>
        <taxon>Enterobacterales</taxon>
        <taxon>Enterobacteriaceae</taxon>
        <taxon>aphid secondary symbionts</taxon>
        <taxon>Candidatus Regiella</taxon>
    </lineage>
</organism>
<gene>
    <name evidence="2" type="ORF">Rin_00013960</name>
</gene>
<evidence type="ECO:0000256" key="1">
    <source>
        <dbReference type="SAM" id="SignalP"/>
    </source>
</evidence>
<reference evidence="2 3" key="1">
    <citation type="journal article" date="2012" name="Genome Res.">
        <title>Genomic basis of endosymbiont-conferred protection against an insect parasitoid.</title>
        <authorList>
            <person name="Hansen A.K."/>
            <person name="Vorburger C."/>
            <person name="Moran N.A."/>
        </authorList>
    </citation>
    <scope>NUCLEOTIDE SEQUENCE [LARGE SCALE GENOMIC DNA]</scope>
    <source>
        <strain evidence="3">R5.15</strain>
    </source>
</reference>
<dbReference type="RefSeq" id="WP_006707050.1">
    <property type="nucleotide sequence ID" value="NZ_AGCA01000341.1"/>
</dbReference>
<evidence type="ECO:0000313" key="2">
    <source>
        <dbReference type="EMBL" id="EGY28666.1"/>
    </source>
</evidence>
<protein>
    <recommendedName>
        <fullName evidence="4">TrbM protein</fullName>
    </recommendedName>
</protein>